<protein>
    <submittedName>
        <fullName evidence="1">Uncharacterized protein</fullName>
    </submittedName>
</protein>
<evidence type="ECO:0000313" key="1">
    <source>
        <dbReference type="EMBL" id="EFZ15607.1"/>
    </source>
</evidence>
<dbReference type="HOGENOM" id="CLU_1252037_0_0_1"/>
<feature type="non-terminal residue" evidence="1">
    <location>
        <position position="221"/>
    </location>
</feature>
<dbReference type="EMBL" id="GL766114">
    <property type="protein sequence ID" value="EFZ15607.1"/>
    <property type="molecule type" value="Genomic_DNA"/>
</dbReference>
<gene>
    <name evidence="1" type="ORF">SINV_10187</name>
</gene>
<dbReference type="OMA" id="SHQDEAC"/>
<accession>E9IV05</accession>
<reference evidence="1" key="1">
    <citation type="journal article" date="2011" name="Proc. Natl. Acad. Sci. U.S.A.">
        <title>The genome of the fire ant Solenopsis invicta.</title>
        <authorList>
            <person name="Wurm Y."/>
            <person name="Wang J."/>
            <person name="Riba-Grognuz O."/>
            <person name="Corona M."/>
            <person name="Nygaard S."/>
            <person name="Hunt B.G."/>
            <person name="Ingram K.K."/>
            <person name="Falquet L."/>
            <person name="Nipitwattanaphon M."/>
            <person name="Gotzek D."/>
            <person name="Dijkstra M.B."/>
            <person name="Oettler J."/>
            <person name="Comtesse F."/>
            <person name="Shih C.J."/>
            <person name="Wu W.J."/>
            <person name="Yang C.C."/>
            <person name="Thomas J."/>
            <person name="Beaudoing E."/>
            <person name="Pradervand S."/>
            <person name="Flegel V."/>
            <person name="Cook E.D."/>
            <person name="Fabbretti R."/>
            <person name="Stockinger H."/>
            <person name="Long L."/>
            <person name="Farmerie W.G."/>
            <person name="Oakey J."/>
            <person name="Boomsma J.J."/>
            <person name="Pamilo P."/>
            <person name="Yi S.V."/>
            <person name="Heinze J."/>
            <person name="Goodisman M.A."/>
            <person name="Farinelli L."/>
            <person name="Harshman K."/>
            <person name="Hulo N."/>
            <person name="Cerutti L."/>
            <person name="Xenarios I."/>
            <person name="Shoemaker D."/>
            <person name="Keller L."/>
        </authorList>
    </citation>
    <scope>NUCLEOTIDE SEQUENCE [LARGE SCALE GENOMIC DNA]</scope>
</reference>
<name>E9IV05_SOLIN</name>
<proteinExistence type="predicted"/>
<dbReference type="AlphaFoldDB" id="E9IV05"/>
<sequence>MRKYTPGYMVRKEMQRKKLRERAGMRAWSYEKKLGERGGEELARLCWKEIKSRAKEGKEEERRGFYEEKSWNIKDIEKLREEGGLREEEVIARERKRQKDERWKRIRSSKFNRWYNRVKRKGVPEYLKRDWKKERWKKIARFRLGDAFTEPKEYSGSVRANGQELIDSVIDRKTSGASHQDEACGSVAVVWFVGFLHAVAQFADGGCGSSVQESYTCQLLC</sequence>
<organism>
    <name type="scientific">Solenopsis invicta</name>
    <name type="common">Red imported fire ant</name>
    <name type="synonym">Solenopsis wagneri</name>
    <dbReference type="NCBI Taxonomy" id="13686"/>
    <lineage>
        <taxon>Eukaryota</taxon>
        <taxon>Metazoa</taxon>
        <taxon>Ecdysozoa</taxon>
        <taxon>Arthropoda</taxon>
        <taxon>Hexapoda</taxon>
        <taxon>Insecta</taxon>
        <taxon>Pterygota</taxon>
        <taxon>Neoptera</taxon>
        <taxon>Endopterygota</taxon>
        <taxon>Hymenoptera</taxon>
        <taxon>Apocrita</taxon>
        <taxon>Aculeata</taxon>
        <taxon>Formicoidea</taxon>
        <taxon>Formicidae</taxon>
        <taxon>Myrmicinae</taxon>
        <taxon>Solenopsis</taxon>
    </lineage>
</organism>